<dbReference type="SUPFAM" id="SSF116846">
    <property type="entry name" value="MIT domain"/>
    <property type="match status" value="2"/>
</dbReference>
<dbReference type="GeneID" id="101844014"/>
<keyword evidence="3" id="KW-0963">Cytoplasm</keyword>
<keyword evidence="7 14" id="KW-0418">Kinase</keyword>
<dbReference type="EC" id="2.7.11.1" evidence="2"/>
<dbReference type="Gene3D" id="1.10.510.10">
    <property type="entry name" value="Transferase(Phosphotransferase) domain 1"/>
    <property type="match status" value="1"/>
</dbReference>
<comment type="subcellular location">
    <subcellularLocation>
        <location evidence="1">Cytoplasm</location>
    </subcellularLocation>
</comment>
<name>A0ABM2W4F6_MESAU</name>
<keyword evidence="11" id="KW-0547">Nucleotide-binding</keyword>
<dbReference type="Proteomes" id="UP000886700">
    <property type="component" value="Unplaced"/>
</dbReference>
<evidence type="ECO:0000313" key="14">
    <source>
        <dbReference type="RefSeq" id="XP_040585620.1"/>
    </source>
</evidence>
<evidence type="ECO:0000256" key="3">
    <source>
        <dbReference type="ARBA" id="ARBA00022490"/>
    </source>
</evidence>
<evidence type="ECO:0000256" key="5">
    <source>
        <dbReference type="ARBA" id="ARBA00022679"/>
    </source>
</evidence>
<dbReference type="SUPFAM" id="SSF56112">
    <property type="entry name" value="Protein kinase-like (PK-like)"/>
    <property type="match status" value="1"/>
</dbReference>
<reference evidence="14" key="1">
    <citation type="submission" date="2025-08" db="UniProtKB">
        <authorList>
            <consortium name="RefSeq"/>
        </authorList>
    </citation>
    <scope>IDENTIFICATION</scope>
    <source>
        <tissue evidence="14">Liver</tissue>
    </source>
</reference>
<proteinExistence type="predicted"/>
<dbReference type="RefSeq" id="XP_040585620.1">
    <property type="nucleotide sequence ID" value="XM_040729686.1"/>
</dbReference>
<dbReference type="Gene3D" id="1.20.58.80">
    <property type="entry name" value="Phosphotransferase system, lactose/cellobiose-type IIA subunit"/>
    <property type="match status" value="2"/>
</dbReference>
<feature type="binding site" evidence="11">
    <location>
        <position position="49"/>
    </location>
    <ligand>
        <name>ATP</name>
        <dbReference type="ChEBI" id="CHEBI:30616"/>
    </ligand>
</feature>
<evidence type="ECO:0000259" key="12">
    <source>
        <dbReference type="PROSITE" id="PS50011"/>
    </source>
</evidence>
<comment type="catalytic activity">
    <reaction evidence="10">
        <text>L-seryl-[protein] + ATP = O-phospho-L-seryl-[protein] + ADP + H(+)</text>
        <dbReference type="Rhea" id="RHEA:17989"/>
        <dbReference type="Rhea" id="RHEA-COMP:9863"/>
        <dbReference type="Rhea" id="RHEA-COMP:11604"/>
        <dbReference type="ChEBI" id="CHEBI:15378"/>
        <dbReference type="ChEBI" id="CHEBI:29999"/>
        <dbReference type="ChEBI" id="CHEBI:30616"/>
        <dbReference type="ChEBI" id="CHEBI:83421"/>
        <dbReference type="ChEBI" id="CHEBI:456216"/>
        <dbReference type="EC" id="2.7.11.1"/>
    </reaction>
</comment>
<dbReference type="PROSITE" id="PS50011">
    <property type="entry name" value="PROTEIN_KINASE_DOM"/>
    <property type="match status" value="1"/>
</dbReference>
<dbReference type="PANTHER" id="PTHR24348:SF65">
    <property type="entry name" value="SERINE_THREONINE-PROTEIN KINASE ULK3"/>
    <property type="match status" value="1"/>
</dbReference>
<dbReference type="PANTHER" id="PTHR24348">
    <property type="entry name" value="SERINE/THREONINE-PROTEIN KINASE UNC-51-RELATED"/>
    <property type="match status" value="1"/>
</dbReference>
<accession>A0ABM2W4F6</accession>
<dbReference type="InterPro" id="IPR017441">
    <property type="entry name" value="Protein_kinase_ATP_BS"/>
</dbReference>
<evidence type="ECO:0000313" key="13">
    <source>
        <dbReference type="Proteomes" id="UP000886700"/>
    </source>
</evidence>
<keyword evidence="5" id="KW-0808">Transferase</keyword>
<dbReference type="SMART" id="SM00745">
    <property type="entry name" value="MIT"/>
    <property type="match status" value="2"/>
</dbReference>
<dbReference type="Pfam" id="PF04212">
    <property type="entry name" value="MIT"/>
    <property type="match status" value="2"/>
</dbReference>
<evidence type="ECO:0000256" key="8">
    <source>
        <dbReference type="ARBA" id="ARBA00023006"/>
    </source>
</evidence>
<evidence type="ECO:0000256" key="6">
    <source>
        <dbReference type="ARBA" id="ARBA00022737"/>
    </source>
</evidence>
<evidence type="ECO:0000256" key="2">
    <source>
        <dbReference type="ARBA" id="ARBA00012513"/>
    </source>
</evidence>
<dbReference type="CDD" id="cd02684">
    <property type="entry name" value="MIT_2"/>
    <property type="match status" value="1"/>
</dbReference>
<evidence type="ECO:0000256" key="7">
    <source>
        <dbReference type="ARBA" id="ARBA00022777"/>
    </source>
</evidence>
<organism evidence="13 14">
    <name type="scientific">Mesocricetus auratus</name>
    <name type="common">Golden hamster</name>
    <dbReference type="NCBI Taxonomy" id="10036"/>
    <lineage>
        <taxon>Eukaryota</taxon>
        <taxon>Metazoa</taxon>
        <taxon>Chordata</taxon>
        <taxon>Craniata</taxon>
        <taxon>Vertebrata</taxon>
        <taxon>Euteleostomi</taxon>
        <taxon>Mammalia</taxon>
        <taxon>Eutheria</taxon>
        <taxon>Euarchontoglires</taxon>
        <taxon>Glires</taxon>
        <taxon>Rodentia</taxon>
        <taxon>Myomorpha</taxon>
        <taxon>Muroidea</taxon>
        <taxon>Cricetidae</taxon>
        <taxon>Cricetinae</taxon>
        <taxon>Mesocricetus</taxon>
    </lineage>
</organism>
<dbReference type="Gene3D" id="3.30.200.20">
    <property type="entry name" value="Phosphorylase Kinase, domain 1"/>
    <property type="match status" value="1"/>
</dbReference>
<dbReference type="InterPro" id="IPR007330">
    <property type="entry name" value="MIT_dom"/>
</dbReference>
<dbReference type="GO" id="GO:0016301">
    <property type="term" value="F:kinase activity"/>
    <property type="evidence" value="ECO:0007669"/>
    <property type="project" value="UniProtKB-KW"/>
</dbReference>
<dbReference type="InterPro" id="IPR036181">
    <property type="entry name" value="MIT_dom_sf"/>
</dbReference>
<evidence type="ECO:0000256" key="11">
    <source>
        <dbReference type="PROSITE-ProRule" id="PRU10141"/>
    </source>
</evidence>
<comment type="catalytic activity">
    <reaction evidence="9">
        <text>L-threonyl-[protein] + ATP = O-phospho-L-threonyl-[protein] + ADP + H(+)</text>
        <dbReference type="Rhea" id="RHEA:46608"/>
        <dbReference type="Rhea" id="RHEA-COMP:11060"/>
        <dbReference type="Rhea" id="RHEA-COMP:11605"/>
        <dbReference type="ChEBI" id="CHEBI:15378"/>
        <dbReference type="ChEBI" id="CHEBI:30013"/>
        <dbReference type="ChEBI" id="CHEBI:30616"/>
        <dbReference type="ChEBI" id="CHEBI:61977"/>
        <dbReference type="ChEBI" id="CHEBI:456216"/>
        <dbReference type="EC" id="2.7.11.1"/>
    </reaction>
</comment>
<feature type="domain" description="Protein kinase" evidence="12">
    <location>
        <begin position="14"/>
        <end position="243"/>
    </location>
</feature>
<dbReference type="InterPro" id="IPR045269">
    <property type="entry name" value="Atg1-like"/>
</dbReference>
<keyword evidence="6" id="KW-0677">Repeat</keyword>
<keyword evidence="13" id="KW-1185">Reference proteome</keyword>
<sequence length="445" mass="50271">MAGPGWGLPRLDGFILTERLGSGTYATVYKAYAKKDTREVVAIKCVAKKSLNKASVENLLTEIEILKGIRHPHIVHLKDFQWDNDNIYLIMEFCAGGDLSRFIHTRRILPEKVARVFMQQLDFGFAQHMSPRDEKHVLRGSPLYMAPEMVCQRQYDARVDLWSTGVILYASPLPSSTEALFGKPPFASRSFSELEEKIRSNRVIELPLRPQLSLDCRDLLQRLLERDPSRRISFQDFFAHPWVDLEHMPSGESLARATALVVEAVKKDQEGDAAAALSLYCKALDFFVPALHYEVDTQRKEAIKAKVAQYVSRAEELKAIVSSSNQALLRQGTSVQGLLREMARDKPRLLAALEVASAAMAKEEEAGKEQDALDLYQHSLGELLLLLAAEAPGRRRELLHTEVQNLMARAEYLKEQIKIRESHWEAETLDKEGLSESVRSSCTLQ</sequence>
<evidence type="ECO:0000256" key="4">
    <source>
        <dbReference type="ARBA" id="ARBA00022527"/>
    </source>
</evidence>
<dbReference type="PROSITE" id="PS00107">
    <property type="entry name" value="PROTEIN_KINASE_ATP"/>
    <property type="match status" value="1"/>
</dbReference>
<dbReference type="Pfam" id="PF00069">
    <property type="entry name" value="Pkinase"/>
    <property type="match status" value="2"/>
</dbReference>
<evidence type="ECO:0000256" key="10">
    <source>
        <dbReference type="ARBA" id="ARBA00048679"/>
    </source>
</evidence>
<dbReference type="InterPro" id="IPR000719">
    <property type="entry name" value="Prot_kinase_dom"/>
</dbReference>
<protein>
    <recommendedName>
        <fullName evidence="2">non-specific serine/threonine protein kinase</fullName>
        <ecNumber evidence="2">2.7.11.1</ecNumber>
    </recommendedName>
</protein>
<keyword evidence="8" id="KW-0072">Autophagy</keyword>
<keyword evidence="4" id="KW-0723">Serine/threonine-protein kinase</keyword>
<evidence type="ECO:0000256" key="9">
    <source>
        <dbReference type="ARBA" id="ARBA00047899"/>
    </source>
</evidence>
<evidence type="ECO:0000256" key="1">
    <source>
        <dbReference type="ARBA" id="ARBA00004496"/>
    </source>
</evidence>
<gene>
    <name evidence="14" type="primary">Ulk3</name>
</gene>
<dbReference type="InterPro" id="IPR011009">
    <property type="entry name" value="Kinase-like_dom_sf"/>
</dbReference>
<keyword evidence="11" id="KW-0067">ATP-binding</keyword>